<proteinExistence type="predicted"/>
<comment type="caution">
    <text evidence="1">The sequence shown here is derived from an EMBL/GenBank/DDBJ whole genome shotgun (WGS) entry which is preliminary data.</text>
</comment>
<evidence type="ECO:0008006" key="3">
    <source>
        <dbReference type="Google" id="ProtNLM"/>
    </source>
</evidence>
<accession>A0ABR6PNJ9</accession>
<keyword evidence="2" id="KW-1185">Reference proteome</keyword>
<gene>
    <name evidence="1" type="ORF">HDF23_003969</name>
</gene>
<organism evidence="1 2">
    <name type="scientific">Mucilaginibacter lappiensis</name>
    <dbReference type="NCBI Taxonomy" id="354630"/>
    <lineage>
        <taxon>Bacteria</taxon>
        <taxon>Pseudomonadati</taxon>
        <taxon>Bacteroidota</taxon>
        <taxon>Sphingobacteriia</taxon>
        <taxon>Sphingobacteriales</taxon>
        <taxon>Sphingobacteriaceae</taxon>
        <taxon>Mucilaginibacter</taxon>
    </lineage>
</organism>
<reference evidence="1 2" key="1">
    <citation type="submission" date="2020-08" db="EMBL/GenBank/DDBJ databases">
        <title>Genomic Encyclopedia of Type Strains, Phase IV (KMG-V): Genome sequencing to study the core and pangenomes of soil and plant-associated prokaryotes.</title>
        <authorList>
            <person name="Whitman W."/>
        </authorList>
    </citation>
    <scope>NUCLEOTIDE SEQUENCE [LARGE SCALE GENOMIC DNA]</scope>
    <source>
        <strain evidence="1 2">ANJLi2</strain>
    </source>
</reference>
<dbReference type="Proteomes" id="UP000541583">
    <property type="component" value="Unassembled WGS sequence"/>
</dbReference>
<evidence type="ECO:0000313" key="1">
    <source>
        <dbReference type="EMBL" id="MBB6111201.1"/>
    </source>
</evidence>
<dbReference type="EMBL" id="JACHCB010000011">
    <property type="protein sequence ID" value="MBB6111201.1"/>
    <property type="molecule type" value="Genomic_DNA"/>
</dbReference>
<sequence length="248" mass="28972">MSELKVHPHFDYPKDPGTTLWRYMDFTKFLSLLEDSALFMTRADKFRDPFEGTITSFDKANRYAIYEKGMADILPHMDHLSDLQRERSYVNCWHANEFESAAMWDLYLKSNEGIAIKTTFQMLSDSIADGQKVWIGSVEYIDYNTTATPRGNLYSPMFLKRKSFEHEREVRVFYGENPNDYSAGKTKPDEPKYQYGFSLSVDLHILIQEVYVSPNAPSWLYRLILKVAERCEIEANVIQSDLYKSPIF</sequence>
<dbReference type="RefSeq" id="WP_076375406.1">
    <property type="nucleotide sequence ID" value="NZ_FTMG01000011.1"/>
</dbReference>
<protein>
    <recommendedName>
        <fullName evidence="3">DUF2971 domain-containing protein</fullName>
    </recommendedName>
</protein>
<name>A0ABR6PNJ9_9SPHI</name>
<evidence type="ECO:0000313" key="2">
    <source>
        <dbReference type="Proteomes" id="UP000541583"/>
    </source>
</evidence>